<dbReference type="InterPro" id="IPR003660">
    <property type="entry name" value="HAMP_dom"/>
</dbReference>
<keyword evidence="6" id="KW-0547">Nucleotide-binding</keyword>
<gene>
    <name evidence="11" type="ORF">OEW28_10740</name>
</gene>
<evidence type="ECO:0000259" key="10">
    <source>
        <dbReference type="PROSITE" id="PS50885"/>
    </source>
</evidence>
<evidence type="ECO:0000256" key="7">
    <source>
        <dbReference type="ARBA" id="ARBA00022777"/>
    </source>
</evidence>
<evidence type="ECO:0000256" key="8">
    <source>
        <dbReference type="ARBA" id="ARBA00022840"/>
    </source>
</evidence>
<dbReference type="Pfam" id="PF07568">
    <property type="entry name" value="HisKA_2"/>
    <property type="match status" value="1"/>
</dbReference>
<evidence type="ECO:0000256" key="2">
    <source>
        <dbReference type="ARBA" id="ARBA00004370"/>
    </source>
</evidence>
<keyword evidence="9" id="KW-0812">Transmembrane</keyword>
<sequence>MNARAGLSGPRWANRLGFQIAFLLAVVLLPLALVSAVRSIALVQEAQARSEAALLGETTRAAAEERRIIQEAAGIAATLALAVRHHLADDAATCSDLMRSVIHTKTHFAFAGFVPSSGVIRCSSHSEPMDVSQDPLFDRIVDTRTPQIVLNRSPRLSDEPVLSLTAPVIDATGAYAGFVAVSIPFTSIRGGNGDEGAVALTIFSSDGNILMGPPDSTNLDEVLPSDRPLAALVSASPMSFAATDNGGNRRIYSVIPLIPNEVYALGSLRASADATGNPWISSIPVLVPALMWFASLIVALLAVDRLVIRNISTLRNAIRDFASGSRVVGKVAIERAPTELREIAASFDRMMDNVIHDEAELENMVRERDVLLREVHHRVKNNLQLIASFMNMQLRRVSSVELRDELRVVQDRVLSLASIHDELFRASGLREVPADEVLADIANHLARRVDELGHAYDVRTDLDPIRMTADQIVPLALLATEALNNAMRHAAVSSGGARRIDLSFKKGRDDEGILKIFNDVAKDKRVADDARGKGGLGEQLVSAFGRQLNGELQRGMEGSRYGVTIRFAIKPPHEEDALPVSGYPTRLA</sequence>
<feature type="domain" description="HAMP" evidence="10">
    <location>
        <begin position="305"/>
        <end position="359"/>
    </location>
</feature>
<keyword evidence="5" id="KW-0808">Transferase</keyword>
<dbReference type="Proteomes" id="UP001652542">
    <property type="component" value="Unassembled WGS sequence"/>
</dbReference>
<accession>A0ABT2ZDG3</accession>
<feature type="transmembrane region" description="Helical" evidence="9">
    <location>
        <begin position="279"/>
        <end position="303"/>
    </location>
</feature>
<evidence type="ECO:0000256" key="4">
    <source>
        <dbReference type="ARBA" id="ARBA00022553"/>
    </source>
</evidence>
<proteinExistence type="predicted"/>
<organism evidence="11 12">
    <name type="scientific">Albidovulum marisflavi</name>
    <dbReference type="NCBI Taxonomy" id="2984159"/>
    <lineage>
        <taxon>Bacteria</taxon>
        <taxon>Pseudomonadati</taxon>
        <taxon>Pseudomonadota</taxon>
        <taxon>Alphaproteobacteria</taxon>
        <taxon>Rhodobacterales</taxon>
        <taxon>Paracoccaceae</taxon>
        <taxon>Albidovulum</taxon>
    </lineage>
</organism>
<protein>
    <recommendedName>
        <fullName evidence="3">histidine kinase</fullName>
        <ecNumber evidence="3">2.7.13.3</ecNumber>
    </recommendedName>
</protein>
<dbReference type="PANTHER" id="PTHR41523">
    <property type="entry name" value="TWO-COMPONENT SYSTEM SENSOR PROTEIN"/>
    <property type="match status" value="1"/>
</dbReference>
<keyword evidence="4" id="KW-0597">Phosphoprotein</keyword>
<keyword evidence="9" id="KW-1133">Transmembrane helix</keyword>
<keyword evidence="9" id="KW-0472">Membrane</keyword>
<dbReference type="PROSITE" id="PS50885">
    <property type="entry name" value="HAMP"/>
    <property type="match status" value="1"/>
</dbReference>
<dbReference type="InterPro" id="IPR036890">
    <property type="entry name" value="HATPase_C_sf"/>
</dbReference>
<evidence type="ECO:0000256" key="9">
    <source>
        <dbReference type="SAM" id="Phobius"/>
    </source>
</evidence>
<comment type="catalytic activity">
    <reaction evidence="1">
        <text>ATP + protein L-histidine = ADP + protein N-phospho-L-histidine.</text>
        <dbReference type="EC" id="2.7.13.3"/>
    </reaction>
</comment>
<dbReference type="EC" id="2.7.13.3" evidence="3"/>
<dbReference type="CDD" id="cd18773">
    <property type="entry name" value="PDC1_HK_sensor"/>
    <property type="match status" value="1"/>
</dbReference>
<dbReference type="EMBL" id="JAOWKY010000002">
    <property type="protein sequence ID" value="MCV2869103.1"/>
    <property type="molecule type" value="Genomic_DNA"/>
</dbReference>
<keyword evidence="7 11" id="KW-0418">Kinase</keyword>
<dbReference type="InterPro" id="IPR011495">
    <property type="entry name" value="Sig_transdc_His_kin_sub2_dim/P"/>
</dbReference>
<evidence type="ECO:0000313" key="12">
    <source>
        <dbReference type="Proteomes" id="UP001652542"/>
    </source>
</evidence>
<keyword evidence="8" id="KW-0067">ATP-binding</keyword>
<evidence type="ECO:0000256" key="6">
    <source>
        <dbReference type="ARBA" id="ARBA00022741"/>
    </source>
</evidence>
<reference evidence="11 12" key="1">
    <citation type="submission" date="2022-10" db="EMBL/GenBank/DDBJ databases">
        <title>Defluviimonas sp. nov., isolated from ocean surface water.</title>
        <authorList>
            <person name="He W."/>
            <person name="Wang L."/>
            <person name="Zhang D.-F."/>
        </authorList>
    </citation>
    <scope>NUCLEOTIDE SEQUENCE [LARGE SCALE GENOMIC DNA]</scope>
    <source>
        <strain evidence="11 12">WL0002</strain>
    </source>
</reference>
<dbReference type="GO" id="GO:0016301">
    <property type="term" value="F:kinase activity"/>
    <property type="evidence" value="ECO:0007669"/>
    <property type="project" value="UniProtKB-KW"/>
</dbReference>
<evidence type="ECO:0000256" key="5">
    <source>
        <dbReference type="ARBA" id="ARBA00022679"/>
    </source>
</evidence>
<dbReference type="PANTHER" id="PTHR41523:SF8">
    <property type="entry name" value="ETHYLENE RESPONSE SENSOR PROTEIN"/>
    <property type="match status" value="1"/>
</dbReference>
<evidence type="ECO:0000256" key="1">
    <source>
        <dbReference type="ARBA" id="ARBA00000085"/>
    </source>
</evidence>
<dbReference type="Gene3D" id="3.30.450.20">
    <property type="entry name" value="PAS domain"/>
    <property type="match status" value="2"/>
</dbReference>
<keyword evidence="12" id="KW-1185">Reference proteome</keyword>
<evidence type="ECO:0000313" key="11">
    <source>
        <dbReference type="EMBL" id="MCV2869103.1"/>
    </source>
</evidence>
<dbReference type="Gene3D" id="3.30.565.10">
    <property type="entry name" value="Histidine kinase-like ATPase, C-terminal domain"/>
    <property type="match status" value="1"/>
</dbReference>
<comment type="subcellular location">
    <subcellularLocation>
        <location evidence="2">Membrane</location>
    </subcellularLocation>
</comment>
<comment type="caution">
    <text evidence="11">The sequence shown here is derived from an EMBL/GenBank/DDBJ whole genome shotgun (WGS) entry which is preliminary data.</text>
</comment>
<evidence type="ECO:0000256" key="3">
    <source>
        <dbReference type="ARBA" id="ARBA00012438"/>
    </source>
</evidence>
<name>A0ABT2ZDG3_9RHOB</name>
<dbReference type="RefSeq" id="WP_263734759.1">
    <property type="nucleotide sequence ID" value="NZ_JAOWKY010000002.1"/>
</dbReference>